<accession>I3E4D7</accession>
<dbReference type="EMBL" id="AFEU01000001">
    <property type="protein sequence ID" value="EIJ81358.1"/>
    <property type="molecule type" value="Genomic_DNA"/>
</dbReference>
<reference evidence="1 2" key="1">
    <citation type="journal article" date="2012" name="Appl. Environ. Microbiol.">
        <title>Genome Sequence of Thermotolerant Bacillus methanolicus: Features and Regulation Related to Methylotrophy and Production of L-Lysine and L-Glutamate from Methanol.</title>
        <authorList>
            <person name="Heggeset T.M."/>
            <person name="Krog A."/>
            <person name="Balzer S."/>
            <person name="Wentzel A."/>
            <person name="Ellingsen T.E."/>
            <person name="Brautaset T."/>
        </authorList>
    </citation>
    <scope>NUCLEOTIDE SEQUENCE [LARGE SCALE GENOMIC DNA]</scope>
    <source>
        <strain evidence="1 2">PB1</strain>
    </source>
</reference>
<gene>
    <name evidence="1" type="ORF">PB1_00395</name>
</gene>
<evidence type="ECO:0000313" key="2">
    <source>
        <dbReference type="Proteomes" id="UP000010523"/>
    </source>
</evidence>
<keyword evidence="2" id="KW-1185">Reference proteome</keyword>
<evidence type="ECO:0000313" key="1">
    <source>
        <dbReference type="EMBL" id="EIJ81358.1"/>
    </source>
</evidence>
<name>I3E4D7_BACMT</name>
<protein>
    <submittedName>
        <fullName evidence="1">Uncharacterized protein</fullName>
    </submittedName>
</protein>
<organism evidence="1 2">
    <name type="scientific">Bacillus methanolicus PB1</name>
    <dbReference type="NCBI Taxonomy" id="997296"/>
    <lineage>
        <taxon>Bacteria</taxon>
        <taxon>Bacillati</taxon>
        <taxon>Bacillota</taxon>
        <taxon>Bacilli</taxon>
        <taxon>Bacillales</taxon>
        <taxon>Bacillaceae</taxon>
        <taxon>Bacillus</taxon>
    </lineage>
</organism>
<sequence length="70" mass="7806">MLAHVLVLGTLVLDGSSVEEQGFSKYLVDETNIKKEGKRSECRMLEAAETAPYPKHIPSRPIEDWASFAD</sequence>
<dbReference type="Proteomes" id="UP000010523">
    <property type="component" value="Unassembled WGS sequence"/>
</dbReference>
<proteinExistence type="predicted"/>
<dbReference type="AlphaFoldDB" id="I3E4D7"/>
<comment type="caution">
    <text evidence="1">The sequence shown here is derived from an EMBL/GenBank/DDBJ whole genome shotgun (WGS) entry which is preliminary data.</text>
</comment>
<dbReference type="PATRIC" id="fig|997296.3.peg.117"/>